<feature type="region of interest" description="Disordered" evidence="1">
    <location>
        <begin position="1"/>
        <end position="30"/>
    </location>
</feature>
<protein>
    <submittedName>
        <fullName evidence="2">Uncharacterized protein</fullName>
    </submittedName>
</protein>
<accession>A0ABV7BSN3</accession>
<name>A0ABV7BSN3_9PROT</name>
<dbReference type="RefSeq" id="WP_216836798.1">
    <property type="nucleotide sequence ID" value="NZ_JAFNJS010000003.1"/>
</dbReference>
<comment type="caution">
    <text evidence="2">The sequence shown here is derived from an EMBL/GenBank/DDBJ whole genome shotgun (WGS) entry which is preliminary data.</text>
</comment>
<sequence>MMEPDKAVSIATHNAEQVERARKAAEQQAAGDTLSQLDNATTGLELVGQLGGLVVDGVTAVGHCVGAACKLVGSIGD</sequence>
<evidence type="ECO:0000313" key="3">
    <source>
        <dbReference type="Proteomes" id="UP001595420"/>
    </source>
</evidence>
<gene>
    <name evidence="2" type="ORF">ACFOD3_12525</name>
</gene>
<organism evidence="2 3">
    <name type="scientific">Falsiroseomonas tokyonensis</name>
    <dbReference type="NCBI Taxonomy" id="430521"/>
    <lineage>
        <taxon>Bacteria</taxon>
        <taxon>Pseudomonadati</taxon>
        <taxon>Pseudomonadota</taxon>
        <taxon>Alphaproteobacteria</taxon>
        <taxon>Acetobacterales</taxon>
        <taxon>Roseomonadaceae</taxon>
        <taxon>Falsiroseomonas</taxon>
    </lineage>
</organism>
<feature type="compositionally biased region" description="Basic and acidic residues" evidence="1">
    <location>
        <begin position="16"/>
        <end position="25"/>
    </location>
</feature>
<keyword evidence="3" id="KW-1185">Reference proteome</keyword>
<proteinExistence type="predicted"/>
<dbReference type="Proteomes" id="UP001595420">
    <property type="component" value="Unassembled WGS sequence"/>
</dbReference>
<evidence type="ECO:0000313" key="2">
    <source>
        <dbReference type="EMBL" id="MFC3000725.1"/>
    </source>
</evidence>
<reference evidence="3" key="1">
    <citation type="journal article" date="2019" name="Int. J. Syst. Evol. Microbiol.">
        <title>The Global Catalogue of Microorganisms (GCM) 10K type strain sequencing project: providing services to taxonomists for standard genome sequencing and annotation.</title>
        <authorList>
            <consortium name="The Broad Institute Genomics Platform"/>
            <consortium name="The Broad Institute Genome Sequencing Center for Infectious Disease"/>
            <person name="Wu L."/>
            <person name="Ma J."/>
        </authorList>
    </citation>
    <scope>NUCLEOTIDE SEQUENCE [LARGE SCALE GENOMIC DNA]</scope>
    <source>
        <strain evidence="3">CGMCC 1.16855</strain>
    </source>
</reference>
<dbReference type="EMBL" id="JBHRSB010000003">
    <property type="protein sequence ID" value="MFC3000725.1"/>
    <property type="molecule type" value="Genomic_DNA"/>
</dbReference>
<evidence type="ECO:0000256" key="1">
    <source>
        <dbReference type="SAM" id="MobiDB-lite"/>
    </source>
</evidence>